<proteinExistence type="predicted"/>
<evidence type="ECO:0000259" key="1">
    <source>
        <dbReference type="SMART" id="SM00901"/>
    </source>
</evidence>
<dbReference type="RefSeq" id="WP_220110542.1">
    <property type="nucleotide sequence ID" value="NZ_JAHZST010000011.1"/>
</dbReference>
<keyword evidence="3" id="KW-1185">Reference proteome</keyword>
<dbReference type="EMBL" id="JAHZST010000011">
    <property type="protein sequence ID" value="MBW8185094.1"/>
    <property type="molecule type" value="Genomic_DNA"/>
</dbReference>
<organism evidence="2 3">
    <name type="scientific">Shewanella nanhaiensis</name>
    <dbReference type="NCBI Taxonomy" id="2864872"/>
    <lineage>
        <taxon>Bacteria</taxon>
        <taxon>Pseudomonadati</taxon>
        <taxon>Pseudomonadota</taxon>
        <taxon>Gammaproteobacteria</taxon>
        <taxon>Alteromonadales</taxon>
        <taxon>Shewanellaceae</taxon>
        <taxon>Shewanella</taxon>
    </lineage>
</organism>
<reference evidence="2 3" key="1">
    <citation type="submission" date="2021-07" db="EMBL/GenBank/DDBJ databases">
        <title>Shewanella sp. nov, isolated from SCS.</title>
        <authorList>
            <person name="Cao W.R."/>
        </authorList>
    </citation>
    <scope>NUCLEOTIDE SEQUENCE [LARGE SCALE GENOMIC DNA]</scope>
    <source>
        <strain evidence="2 3">NR704-98</strain>
    </source>
</reference>
<evidence type="ECO:0000313" key="3">
    <source>
        <dbReference type="Proteomes" id="UP001195963"/>
    </source>
</evidence>
<name>A0ABS7E5Y5_9GAMM</name>
<sequence length="309" mass="36388">MRFPNFDYRVRWEVPITTEEQLQALFNKKLETNIFYRGMPNKEFIALTSFYRHYLNKYSPPYEEIGISSNGHLKVNFPKIIKNDYINESFDIIDEFVTQLKRRGVSVDLPLHTILGLAQHYGLPTNVLDFTIDPLIALYFATEPDPWNEQEDCVIYESDIEMSAKIVATMAAEGQLGYFKDLNGYEEIYQHFMSLSRCITRADESTKAPLIQDVDIKYNHRLCNQKGVFIYNPSCHPYDVEMYNVYDEPYRCSGRQVYVIQAHLKPYVRIFLYERGIDKEYIYPNNSLDLNKSLIEKAVRSTKRKLNIR</sequence>
<feature type="domain" description="FRG" evidence="1">
    <location>
        <begin position="30"/>
        <end position="156"/>
    </location>
</feature>
<accession>A0ABS7E5Y5</accession>
<dbReference type="Proteomes" id="UP001195963">
    <property type="component" value="Unassembled WGS sequence"/>
</dbReference>
<dbReference type="Pfam" id="PF08867">
    <property type="entry name" value="FRG"/>
    <property type="match status" value="1"/>
</dbReference>
<dbReference type="SMART" id="SM00901">
    <property type="entry name" value="FRG"/>
    <property type="match status" value="1"/>
</dbReference>
<protein>
    <submittedName>
        <fullName evidence="2">FRG domain-containing protein</fullName>
    </submittedName>
</protein>
<evidence type="ECO:0000313" key="2">
    <source>
        <dbReference type="EMBL" id="MBW8185094.1"/>
    </source>
</evidence>
<gene>
    <name evidence="2" type="ORF">K0625_15645</name>
</gene>
<comment type="caution">
    <text evidence="2">The sequence shown here is derived from an EMBL/GenBank/DDBJ whole genome shotgun (WGS) entry which is preliminary data.</text>
</comment>
<dbReference type="InterPro" id="IPR014966">
    <property type="entry name" value="FRG-dom"/>
</dbReference>